<accession>A0ACC2GJW9</accession>
<name>A0ACC2GJW9_DALPE</name>
<keyword evidence="2" id="KW-1185">Reference proteome</keyword>
<organism evidence="1 2">
    <name type="scientific">Dallia pectoralis</name>
    <name type="common">Alaska blackfish</name>
    <dbReference type="NCBI Taxonomy" id="75939"/>
    <lineage>
        <taxon>Eukaryota</taxon>
        <taxon>Metazoa</taxon>
        <taxon>Chordata</taxon>
        <taxon>Craniata</taxon>
        <taxon>Vertebrata</taxon>
        <taxon>Euteleostomi</taxon>
        <taxon>Actinopterygii</taxon>
        <taxon>Neopterygii</taxon>
        <taxon>Teleostei</taxon>
        <taxon>Protacanthopterygii</taxon>
        <taxon>Esociformes</taxon>
        <taxon>Umbridae</taxon>
        <taxon>Dallia</taxon>
    </lineage>
</organism>
<protein>
    <submittedName>
        <fullName evidence="1">Uncharacterized protein</fullName>
    </submittedName>
</protein>
<evidence type="ECO:0000313" key="2">
    <source>
        <dbReference type="Proteomes" id="UP001157502"/>
    </source>
</evidence>
<sequence length="67" mass="7472">MSSGRRRGRDTVGREGEEEDRTSEHTEVASNRRVLQWSLQPSLSLSRCRSVSSRSASGSLSSPRHTQ</sequence>
<gene>
    <name evidence="1" type="ORF">DPEC_G00152500</name>
</gene>
<evidence type="ECO:0000313" key="1">
    <source>
        <dbReference type="EMBL" id="KAJ8003832.1"/>
    </source>
</evidence>
<dbReference type="Proteomes" id="UP001157502">
    <property type="component" value="Chromosome 12"/>
</dbReference>
<proteinExistence type="predicted"/>
<comment type="caution">
    <text evidence="1">The sequence shown here is derived from an EMBL/GenBank/DDBJ whole genome shotgun (WGS) entry which is preliminary data.</text>
</comment>
<dbReference type="EMBL" id="CM055739">
    <property type="protein sequence ID" value="KAJ8003832.1"/>
    <property type="molecule type" value="Genomic_DNA"/>
</dbReference>
<reference evidence="1" key="1">
    <citation type="submission" date="2021-05" db="EMBL/GenBank/DDBJ databases">
        <authorList>
            <person name="Pan Q."/>
            <person name="Jouanno E."/>
            <person name="Zahm M."/>
            <person name="Klopp C."/>
            <person name="Cabau C."/>
            <person name="Louis A."/>
            <person name="Berthelot C."/>
            <person name="Parey E."/>
            <person name="Roest Crollius H."/>
            <person name="Montfort J."/>
            <person name="Robinson-Rechavi M."/>
            <person name="Bouchez O."/>
            <person name="Lampietro C."/>
            <person name="Lopez Roques C."/>
            <person name="Donnadieu C."/>
            <person name="Postlethwait J."/>
            <person name="Bobe J."/>
            <person name="Dillon D."/>
            <person name="Chandos A."/>
            <person name="von Hippel F."/>
            <person name="Guiguen Y."/>
        </authorList>
    </citation>
    <scope>NUCLEOTIDE SEQUENCE</scope>
    <source>
        <strain evidence="1">YG-Jan2019</strain>
    </source>
</reference>